<reference evidence="3" key="1">
    <citation type="submission" date="2025-08" db="UniProtKB">
        <authorList>
            <consortium name="RefSeq"/>
        </authorList>
    </citation>
    <scope>IDENTIFICATION</scope>
</reference>
<accession>A0ABM1A6M4</accession>
<feature type="compositionally biased region" description="Basic and acidic residues" evidence="1">
    <location>
        <begin position="1"/>
        <end position="19"/>
    </location>
</feature>
<name>A0ABM1A6M4_APLCA</name>
<feature type="compositionally biased region" description="Low complexity" evidence="1">
    <location>
        <begin position="243"/>
        <end position="253"/>
    </location>
</feature>
<feature type="compositionally biased region" description="Basic and acidic residues" evidence="1">
    <location>
        <begin position="386"/>
        <end position="403"/>
    </location>
</feature>
<proteinExistence type="predicted"/>
<protein>
    <submittedName>
        <fullName evidence="3">Uncharacterized protein LOC101861680</fullName>
    </submittedName>
</protein>
<feature type="region of interest" description="Disordered" evidence="1">
    <location>
        <begin position="185"/>
        <end position="217"/>
    </location>
</feature>
<sequence length="421" mass="45523">MSETHPVRFEKLINGETRPRLAQPRPEGYKIKHRAVHTPKDRRSASAKVKVVYIDPLSREEEEKVNRMSVDEIVNFQVGGMSREGTAASIHRAFQESESAGGIITVNEETDGSLRPSRVTSSKASRHHNSRPSSNYSQHSEKSGSVSGPKLKTLPVHPSANQQAADLGIISYGARNHPPVNEMPRAAAKTPGKISPVKPLHRAGAGQGSSIKAGPMPGETEFIKITSQLKVANPSGGIPTPPGQAGAPAGSFPHYQFSPGSNTPRDPDYQSDVYQVDNVSEGRDLAEFDNNNPKFSSRNVTPTLHKDGNISNRSNNNNASNSARNNLSAEKADGERDEAGQEERREEEKELLAGSVTSESPGPTAVAISIPTADELSDSPGHSPVRRPDDGLTQKQRRERDMTNEQIDQLTHLIGDAIVES</sequence>
<feature type="region of interest" description="Disordered" evidence="1">
    <location>
        <begin position="1"/>
        <end position="23"/>
    </location>
</feature>
<dbReference type="Proteomes" id="UP000694888">
    <property type="component" value="Unplaced"/>
</dbReference>
<organism evidence="2 3">
    <name type="scientific">Aplysia californica</name>
    <name type="common">California sea hare</name>
    <dbReference type="NCBI Taxonomy" id="6500"/>
    <lineage>
        <taxon>Eukaryota</taxon>
        <taxon>Metazoa</taxon>
        <taxon>Spiralia</taxon>
        <taxon>Lophotrochozoa</taxon>
        <taxon>Mollusca</taxon>
        <taxon>Gastropoda</taxon>
        <taxon>Heterobranchia</taxon>
        <taxon>Euthyneura</taxon>
        <taxon>Tectipleura</taxon>
        <taxon>Aplysiida</taxon>
        <taxon>Aplysioidea</taxon>
        <taxon>Aplysiidae</taxon>
        <taxon>Aplysia</taxon>
    </lineage>
</organism>
<feature type="compositionally biased region" description="Low complexity" evidence="1">
    <location>
        <begin position="311"/>
        <end position="326"/>
    </location>
</feature>
<feature type="compositionally biased region" description="Polar residues" evidence="1">
    <location>
        <begin position="289"/>
        <end position="302"/>
    </location>
</feature>
<keyword evidence="2" id="KW-1185">Reference proteome</keyword>
<evidence type="ECO:0000256" key="1">
    <source>
        <dbReference type="SAM" id="MobiDB-lite"/>
    </source>
</evidence>
<dbReference type="GeneID" id="101861680"/>
<evidence type="ECO:0000313" key="2">
    <source>
        <dbReference type="Proteomes" id="UP000694888"/>
    </source>
</evidence>
<gene>
    <name evidence="3" type="primary">LOC101861680</name>
</gene>
<feature type="region of interest" description="Disordered" evidence="1">
    <location>
        <begin position="232"/>
        <end position="407"/>
    </location>
</feature>
<dbReference type="RefSeq" id="XP_012941844.1">
    <property type="nucleotide sequence ID" value="XM_013086390.2"/>
</dbReference>
<feature type="compositionally biased region" description="Basic and acidic residues" evidence="1">
    <location>
        <begin position="330"/>
        <end position="351"/>
    </location>
</feature>
<evidence type="ECO:0000313" key="3">
    <source>
        <dbReference type="RefSeq" id="XP_012941844.1"/>
    </source>
</evidence>
<feature type="compositionally biased region" description="Polar residues" evidence="1">
    <location>
        <begin position="131"/>
        <end position="146"/>
    </location>
</feature>
<feature type="region of interest" description="Disordered" evidence="1">
    <location>
        <begin position="101"/>
        <end position="156"/>
    </location>
</feature>